<evidence type="ECO:0000313" key="1">
    <source>
        <dbReference type="EMBL" id="THC95231.1"/>
    </source>
</evidence>
<reference evidence="1 2" key="1">
    <citation type="submission" date="2019-03" db="EMBL/GenBank/DDBJ databases">
        <title>The genome sequence of a newly discovered highly antifungal drug resistant Aspergillus species, Aspergillus tanneri NIH 1004.</title>
        <authorList>
            <person name="Mounaud S."/>
            <person name="Singh I."/>
            <person name="Joardar V."/>
            <person name="Pakala S."/>
            <person name="Pakala S."/>
            <person name="Venepally P."/>
            <person name="Hoover J."/>
            <person name="Nierman W."/>
            <person name="Chung J."/>
            <person name="Losada L."/>
        </authorList>
    </citation>
    <scope>NUCLEOTIDE SEQUENCE [LARGE SCALE GENOMIC DNA]</scope>
    <source>
        <strain evidence="1 2">NIH1004</strain>
    </source>
</reference>
<evidence type="ECO:0000313" key="2">
    <source>
        <dbReference type="Proteomes" id="UP000308092"/>
    </source>
</evidence>
<dbReference type="EMBL" id="SOSA01000167">
    <property type="protein sequence ID" value="THC95231.1"/>
    <property type="molecule type" value="Genomic_DNA"/>
</dbReference>
<organism evidence="1 2">
    <name type="scientific">Aspergillus tanneri</name>
    <dbReference type="NCBI Taxonomy" id="1220188"/>
    <lineage>
        <taxon>Eukaryota</taxon>
        <taxon>Fungi</taxon>
        <taxon>Dikarya</taxon>
        <taxon>Ascomycota</taxon>
        <taxon>Pezizomycotina</taxon>
        <taxon>Eurotiomycetes</taxon>
        <taxon>Eurotiomycetidae</taxon>
        <taxon>Eurotiales</taxon>
        <taxon>Aspergillaceae</taxon>
        <taxon>Aspergillus</taxon>
        <taxon>Aspergillus subgen. Circumdati</taxon>
    </lineage>
</organism>
<protein>
    <submittedName>
        <fullName evidence="1">Uncharacterized protein</fullName>
    </submittedName>
</protein>
<dbReference type="VEuPathDB" id="FungiDB:EYZ11_005308"/>
<dbReference type="Proteomes" id="UP000308092">
    <property type="component" value="Unassembled WGS sequence"/>
</dbReference>
<gene>
    <name evidence="1" type="ORF">EYZ11_005308</name>
</gene>
<accession>A0A4S3JP78</accession>
<comment type="caution">
    <text evidence="1">The sequence shown here is derived from an EMBL/GenBank/DDBJ whole genome shotgun (WGS) entry which is preliminary data.</text>
</comment>
<sequence length="85" mass="9458">MLAINGLQKIAQQETVSAVVNLEAIKACSAQYILEVLQKNPTNILAWYSSHMEDCYDKNFDRYADAVMDSSTKAVENLMLANGDK</sequence>
<name>A0A4S3JP78_9EURO</name>
<keyword evidence="2" id="KW-1185">Reference proteome</keyword>
<dbReference type="AlphaFoldDB" id="A0A4S3JP78"/>
<proteinExistence type="predicted"/>